<feature type="domain" description="Prion-inhibition and propagation HeLo" evidence="2">
    <location>
        <begin position="3"/>
        <end position="149"/>
    </location>
</feature>
<dbReference type="Gene3D" id="1.20.120.1020">
    <property type="entry name" value="Prion-inhibition and propagation, HeLo domain"/>
    <property type="match status" value="1"/>
</dbReference>
<dbReference type="Gene3D" id="1.10.510.10">
    <property type="entry name" value="Transferase(Phosphotransferase) domain 1"/>
    <property type="match status" value="1"/>
</dbReference>
<dbReference type="Pfam" id="PF14479">
    <property type="entry name" value="HeLo"/>
    <property type="match status" value="1"/>
</dbReference>
<dbReference type="InterPro" id="IPR011009">
    <property type="entry name" value="Kinase-like_dom_sf"/>
</dbReference>
<dbReference type="PANTHER" id="PTHR37542:SF3">
    <property type="entry name" value="PRION-INHIBITION AND PROPAGATION HELO DOMAIN-CONTAINING PROTEIN"/>
    <property type="match status" value="1"/>
</dbReference>
<dbReference type="AlphaFoldDB" id="A0A8H3IBD2"/>
<keyword evidence="4" id="KW-1185">Reference proteome</keyword>
<feature type="region of interest" description="Disordered" evidence="1">
    <location>
        <begin position="413"/>
        <end position="442"/>
    </location>
</feature>
<dbReference type="EMBL" id="CAJPDQ010000003">
    <property type="protein sequence ID" value="CAF9907299.1"/>
    <property type="molecule type" value="Genomic_DNA"/>
</dbReference>
<protein>
    <recommendedName>
        <fullName evidence="2">Prion-inhibition and propagation HeLo domain-containing protein</fullName>
    </recommendedName>
</protein>
<dbReference type="OrthoDB" id="193716at2759"/>
<evidence type="ECO:0000313" key="4">
    <source>
        <dbReference type="Proteomes" id="UP000664169"/>
    </source>
</evidence>
<evidence type="ECO:0000313" key="3">
    <source>
        <dbReference type="EMBL" id="CAF9907299.1"/>
    </source>
</evidence>
<dbReference type="InterPro" id="IPR038305">
    <property type="entry name" value="HeLo_sf"/>
</dbReference>
<sequence length="559" mass="61936">MVVRIRLEMHIARLKEWGVSWGIYDTDLTNSKHYHMLEPQFRKYGDLAVQYVAVINQLIDDLRGTAKANTSLSHTAACVPLSAVNHIARLPELEASNSDGRSLVKQNIERIQQDASVIDRLKWGPMDEKATKSLKLIKDMIDELYLFFKPPQVGIAGPLVFNSSLASKDFDVLDKISDTCSDDPLFQGLAYLKAATSSLQSRKTVLDDVKVNMQLRQLKETQKPDARNWRGKGIIEGKEVLVEWKIETSLTSANKNSHLTSMVIEHRVKQIAKLLKFNLKPPELRTLDCLGVVSKSDPQSGAGSGKHTLLSVVSRQPEINIVPGQRFGLAIQIVESLLFLHIAGWLHKGIRSDNILFFGSSPSKIDLDKPYIAGFEYSREAAANKGTEGVTDDLEFNLYRHPLVQGVPIESSDQDLEEDNSGDGNAVQASTPAPPTAAKAKRTIPKTVKPPFAEIHDIYSLGVVLLEIGLLTSAIDMYETARDSEAYETHTAQNFSSWLIEKEVPKLSRTMGKRYRDAVENCLTGELTAVADNHDSTPTNSIGIGLYMNVLRPLAACHV</sequence>
<reference evidence="3" key="1">
    <citation type="submission" date="2021-03" db="EMBL/GenBank/DDBJ databases">
        <authorList>
            <person name="Tagirdzhanova G."/>
        </authorList>
    </citation>
    <scope>NUCLEOTIDE SEQUENCE</scope>
</reference>
<comment type="caution">
    <text evidence="3">The sequence shown here is derived from an EMBL/GenBank/DDBJ whole genome shotgun (WGS) entry which is preliminary data.</text>
</comment>
<evidence type="ECO:0000259" key="2">
    <source>
        <dbReference type="Pfam" id="PF14479"/>
    </source>
</evidence>
<name>A0A8H3IBD2_9LECA</name>
<proteinExistence type="predicted"/>
<dbReference type="SUPFAM" id="SSF56112">
    <property type="entry name" value="Protein kinase-like (PK-like)"/>
    <property type="match status" value="1"/>
</dbReference>
<evidence type="ECO:0000256" key="1">
    <source>
        <dbReference type="SAM" id="MobiDB-lite"/>
    </source>
</evidence>
<dbReference type="Proteomes" id="UP000664169">
    <property type="component" value="Unassembled WGS sequence"/>
</dbReference>
<dbReference type="InterPro" id="IPR029498">
    <property type="entry name" value="HeLo_dom"/>
</dbReference>
<gene>
    <name evidence="3" type="ORF">GOMPHAMPRED_005072</name>
</gene>
<dbReference type="PANTHER" id="PTHR37542">
    <property type="entry name" value="HELO DOMAIN-CONTAINING PROTEIN-RELATED"/>
    <property type="match status" value="1"/>
</dbReference>
<organism evidence="3 4">
    <name type="scientific">Gomphillus americanus</name>
    <dbReference type="NCBI Taxonomy" id="1940652"/>
    <lineage>
        <taxon>Eukaryota</taxon>
        <taxon>Fungi</taxon>
        <taxon>Dikarya</taxon>
        <taxon>Ascomycota</taxon>
        <taxon>Pezizomycotina</taxon>
        <taxon>Lecanoromycetes</taxon>
        <taxon>OSLEUM clade</taxon>
        <taxon>Ostropomycetidae</taxon>
        <taxon>Ostropales</taxon>
        <taxon>Graphidaceae</taxon>
        <taxon>Gomphilloideae</taxon>
        <taxon>Gomphillus</taxon>
    </lineage>
</organism>
<accession>A0A8H3IBD2</accession>